<evidence type="ECO:0000256" key="6">
    <source>
        <dbReference type="PROSITE-ProRule" id="PRU00259"/>
    </source>
</evidence>
<keyword evidence="4" id="KW-0130">Cell adhesion</keyword>
<evidence type="ECO:0000256" key="5">
    <source>
        <dbReference type="ARBA" id="ARBA00022949"/>
    </source>
</evidence>
<evidence type="ECO:0000313" key="9">
    <source>
        <dbReference type="Proteomes" id="UP000265120"/>
    </source>
</evidence>
<dbReference type="SMART" id="SM00185">
    <property type="entry name" value="ARM"/>
    <property type="match status" value="6"/>
</dbReference>
<dbReference type="GO" id="GO:0005737">
    <property type="term" value="C:cytoplasm"/>
    <property type="evidence" value="ECO:0007669"/>
    <property type="project" value="TreeGrafter"/>
</dbReference>
<feature type="region of interest" description="Disordered" evidence="7">
    <location>
        <begin position="42"/>
        <end position="65"/>
    </location>
</feature>
<dbReference type="GeneTree" id="ENSGT00940000159515"/>
<dbReference type="CTD" id="368397"/>
<comment type="similarity">
    <text evidence="2">Belongs to the beta-catenin family.</text>
</comment>
<dbReference type="InParanoid" id="A0A3P8V3D4"/>
<dbReference type="Ensembl" id="ENSCSET00000010031.1">
    <property type="protein sequence ID" value="ENSCSEP00000009913.1"/>
    <property type="gene ID" value="ENSCSEG00000006367.1"/>
</dbReference>
<dbReference type="FunCoup" id="A0A3P8V3D4">
    <property type="interactions" value="854"/>
</dbReference>
<proteinExistence type="inferred from homology"/>
<dbReference type="InterPro" id="IPR028435">
    <property type="entry name" value="Plakophilin/d_Catenin"/>
</dbReference>
<dbReference type="Proteomes" id="UP000265120">
    <property type="component" value="Chromosome 6"/>
</dbReference>
<dbReference type="STRING" id="244447.ENSCSEP00000009913"/>
<feature type="repeat" description="ARM" evidence="6">
    <location>
        <begin position="423"/>
        <end position="465"/>
    </location>
</feature>
<dbReference type="GO" id="GO:0098609">
    <property type="term" value="P:cell-cell adhesion"/>
    <property type="evidence" value="ECO:0007669"/>
    <property type="project" value="InterPro"/>
</dbReference>
<accession>A0A3P8V3D4</accession>
<evidence type="ECO:0000313" key="8">
    <source>
        <dbReference type="Ensembl" id="ENSCSEP00000009913.1"/>
    </source>
</evidence>
<evidence type="ECO:0000256" key="1">
    <source>
        <dbReference type="ARBA" id="ARBA00004282"/>
    </source>
</evidence>
<organism evidence="8 9">
    <name type="scientific">Cynoglossus semilaevis</name>
    <name type="common">Tongue sole</name>
    <dbReference type="NCBI Taxonomy" id="244447"/>
    <lineage>
        <taxon>Eukaryota</taxon>
        <taxon>Metazoa</taxon>
        <taxon>Chordata</taxon>
        <taxon>Craniata</taxon>
        <taxon>Vertebrata</taxon>
        <taxon>Euteleostomi</taxon>
        <taxon>Actinopterygii</taxon>
        <taxon>Neopterygii</taxon>
        <taxon>Teleostei</taxon>
        <taxon>Neoteleostei</taxon>
        <taxon>Acanthomorphata</taxon>
        <taxon>Carangaria</taxon>
        <taxon>Pleuronectiformes</taxon>
        <taxon>Pleuronectoidei</taxon>
        <taxon>Cynoglossidae</taxon>
        <taxon>Cynoglossinae</taxon>
        <taxon>Cynoglossus</taxon>
    </lineage>
</organism>
<feature type="repeat" description="ARM" evidence="6">
    <location>
        <begin position="381"/>
        <end position="423"/>
    </location>
</feature>
<feature type="compositionally biased region" description="Polar residues" evidence="7">
    <location>
        <begin position="47"/>
        <end position="65"/>
    </location>
</feature>
<dbReference type="GeneID" id="103380206"/>
<evidence type="ECO:0000256" key="2">
    <source>
        <dbReference type="ARBA" id="ARBA00005462"/>
    </source>
</evidence>
<dbReference type="OMA" id="SAAHYAM"/>
<keyword evidence="9" id="KW-1185">Reference proteome</keyword>
<reference evidence="8 9" key="1">
    <citation type="journal article" date="2014" name="Nat. Genet.">
        <title>Whole-genome sequence of a flatfish provides insights into ZW sex chromosome evolution and adaptation to a benthic lifestyle.</title>
        <authorList>
            <person name="Chen S."/>
            <person name="Zhang G."/>
            <person name="Shao C."/>
            <person name="Huang Q."/>
            <person name="Liu G."/>
            <person name="Zhang P."/>
            <person name="Song W."/>
            <person name="An N."/>
            <person name="Chalopin D."/>
            <person name="Volff J.N."/>
            <person name="Hong Y."/>
            <person name="Li Q."/>
            <person name="Sha Z."/>
            <person name="Zhou H."/>
            <person name="Xie M."/>
            <person name="Yu Q."/>
            <person name="Liu Y."/>
            <person name="Xiang H."/>
            <person name="Wang N."/>
            <person name="Wu K."/>
            <person name="Yang C."/>
            <person name="Zhou Q."/>
            <person name="Liao X."/>
            <person name="Yang L."/>
            <person name="Hu Q."/>
            <person name="Zhang J."/>
            <person name="Meng L."/>
            <person name="Jin L."/>
            <person name="Tian Y."/>
            <person name="Lian J."/>
            <person name="Yang J."/>
            <person name="Miao G."/>
            <person name="Liu S."/>
            <person name="Liang Z."/>
            <person name="Yan F."/>
            <person name="Li Y."/>
            <person name="Sun B."/>
            <person name="Zhang H."/>
            <person name="Zhang J."/>
            <person name="Zhu Y."/>
            <person name="Du M."/>
            <person name="Zhao Y."/>
            <person name="Schartl M."/>
            <person name="Tang Q."/>
            <person name="Wang J."/>
        </authorList>
    </citation>
    <scope>NUCLEOTIDE SEQUENCE</scope>
</reference>
<reference evidence="8" key="3">
    <citation type="submission" date="2025-09" db="UniProtKB">
        <authorList>
            <consortium name="Ensembl"/>
        </authorList>
    </citation>
    <scope>IDENTIFICATION</scope>
</reference>
<reference evidence="8" key="2">
    <citation type="submission" date="2025-08" db="UniProtKB">
        <authorList>
            <consortium name="Ensembl"/>
        </authorList>
    </citation>
    <scope>IDENTIFICATION</scope>
</reference>
<comment type="subcellular location">
    <subcellularLocation>
        <location evidence="1">Cell junction</location>
    </subcellularLocation>
</comment>
<sequence length="817" mass="89405">MPSTSVTTYGLPSESHLEHGGSLSDEMSRTLRVQQQVKMRLAEKSTLPRQNGSSSHYAMSDYGGSSTMKYPSYTPGYSSKSSYMYSGSKTMGPRISQKSGFSCQSAGPDLAQLHRITVGGGGGGGGGSMYREDMRMGGFQVPVRQHSRGESENYSVHSMRQQPMTINPWMMDGSDGGSLISDRDATFNRQYGQCTMNGYNTTQVRQGGGNAAYVPTLQRSLSGTLSRAGGMTGGDVEIGPQHSFKGPAHRTISRITNRNRMSLGPMSGVSYVRGSDTVDRGFISGMSSGSQSNLMMRPGTLSRAMSIKSMHSVGRGGDIYPGQMERGISMGNLSGINSLDMPTAVQHLRESDHDLQVLGAAYIQHECYNDNEAKNEVRRLKGIADLVKLFNSENEEVQCYATGAARNLIYENMDNKVALIEEGGIGQLTEALKDSNDELHKNITGILWNLSSKDNLKEKLARETLPDLTEKILIPLSGSGDSEELHHSPSEADIFYNTTGCLRNLSSVNEKTRQQMRQTHGLVDSLVGYIRASLEQNKAEDKGVENAVCVLRNLSYQLYTEMPTSVMARLEGPTRDQDSGKGDGIGCFAPHSRKAKNSRKQDLSTFTEVARVPKGTEWLWHPQIVGLYNNLLMTCEINSTTREAAAGALQNITAGDKRWASVLSRVALEQERILPVLLDRLRTNSDLELRSITGLLRNLSRHARDKNDMATKVVNHMVTKLPADGHQKEPSSDVVVNICGVLNNLVTCSSLAARDITYFDGIPKLISIKESANSSSGKMKAAKAAATVLSNMFQYKKLHKQFKQKGYSRVDFADMSI</sequence>
<keyword evidence="3" id="KW-0677">Repeat</keyword>
<dbReference type="PANTHER" id="PTHR10372">
    <property type="entry name" value="PLAKOPHILLIN-RELATED"/>
    <property type="match status" value="1"/>
</dbReference>
<dbReference type="AlphaFoldDB" id="A0A3P8V3D4"/>
<dbReference type="InterPro" id="IPR000225">
    <property type="entry name" value="Armadillo"/>
</dbReference>
<dbReference type="InterPro" id="IPR011989">
    <property type="entry name" value="ARM-like"/>
</dbReference>
<dbReference type="PANTHER" id="PTHR10372:SF1">
    <property type="entry name" value="PLAKOPHILIN-3"/>
    <property type="match status" value="1"/>
</dbReference>
<protein>
    <submittedName>
        <fullName evidence="8">Plakophilin 3a</fullName>
    </submittedName>
</protein>
<dbReference type="SUPFAM" id="SSF48371">
    <property type="entry name" value="ARM repeat"/>
    <property type="match status" value="1"/>
</dbReference>
<dbReference type="OrthoDB" id="3245100at2759"/>
<dbReference type="Pfam" id="PF00514">
    <property type="entry name" value="Arm"/>
    <property type="match status" value="1"/>
</dbReference>
<feature type="region of interest" description="Disordered" evidence="7">
    <location>
        <begin position="1"/>
        <end position="26"/>
    </location>
</feature>
<dbReference type="InterPro" id="IPR016024">
    <property type="entry name" value="ARM-type_fold"/>
</dbReference>
<feature type="compositionally biased region" description="Polar residues" evidence="7">
    <location>
        <begin position="1"/>
        <end position="10"/>
    </location>
</feature>
<dbReference type="GO" id="GO:0005886">
    <property type="term" value="C:plasma membrane"/>
    <property type="evidence" value="ECO:0007669"/>
    <property type="project" value="TreeGrafter"/>
</dbReference>
<name>A0A3P8V3D4_CYNSE</name>
<dbReference type="GO" id="GO:0005912">
    <property type="term" value="C:adherens junction"/>
    <property type="evidence" value="ECO:0007669"/>
    <property type="project" value="TreeGrafter"/>
</dbReference>
<evidence type="ECO:0000256" key="4">
    <source>
        <dbReference type="ARBA" id="ARBA00022889"/>
    </source>
</evidence>
<evidence type="ECO:0000256" key="7">
    <source>
        <dbReference type="SAM" id="MobiDB-lite"/>
    </source>
</evidence>
<dbReference type="RefSeq" id="XP_008310275.1">
    <property type="nucleotide sequence ID" value="XM_008312053.2"/>
</dbReference>
<dbReference type="PROSITE" id="PS50176">
    <property type="entry name" value="ARM_REPEAT"/>
    <property type="match status" value="2"/>
</dbReference>
<dbReference type="GO" id="GO:0005634">
    <property type="term" value="C:nucleus"/>
    <property type="evidence" value="ECO:0007669"/>
    <property type="project" value="TreeGrafter"/>
</dbReference>
<dbReference type="Gene3D" id="1.25.10.10">
    <property type="entry name" value="Leucine-rich Repeat Variant"/>
    <property type="match status" value="1"/>
</dbReference>
<evidence type="ECO:0000256" key="3">
    <source>
        <dbReference type="ARBA" id="ARBA00022737"/>
    </source>
</evidence>
<keyword evidence="5" id="KW-0965">Cell junction</keyword>